<reference evidence="1 2" key="1">
    <citation type="submission" date="2018-08" db="EMBL/GenBank/DDBJ databases">
        <title>A genome reference for cultivated species of the human gut microbiota.</title>
        <authorList>
            <person name="Zou Y."/>
            <person name="Xue W."/>
            <person name="Luo G."/>
        </authorList>
    </citation>
    <scope>NUCLEOTIDE SEQUENCE [LARGE SCALE GENOMIC DNA]</scope>
    <source>
        <strain evidence="1 2">AM16-11</strain>
    </source>
</reference>
<organism evidence="1 2">
    <name type="scientific">Agathobacter rectalis</name>
    <dbReference type="NCBI Taxonomy" id="39491"/>
    <lineage>
        <taxon>Bacteria</taxon>
        <taxon>Bacillati</taxon>
        <taxon>Bacillota</taxon>
        <taxon>Clostridia</taxon>
        <taxon>Lachnospirales</taxon>
        <taxon>Lachnospiraceae</taxon>
        <taxon>Agathobacter</taxon>
    </lineage>
</organism>
<dbReference type="EMBL" id="QRKN01000001">
    <property type="protein sequence ID" value="RHI25727.1"/>
    <property type="molecule type" value="Genomic_DNA"/>
</dbReference>
<proteinExistence type="predicted"/>
<dbReference type="RefSeq" id="WP_118257203.1">
    <property type="nucleotide sequence ID" value="NZ_QRKN01000001.1"/>
</dbReference>
<evidence type="ECO:0000313" key="1">
    <source>
        <dbReference type="EMBL" id="RHI25727.1"/>
    </source>
</evidence>
<dbReference type="Proteomes" id="UP000285865">
    <property type="component" value="Unassembled WGS sequence"/>
</dbReference>
<sequence>MRDLCILTKKEKLELESIVEILLSVHLDFESATNPDEDNDDLCQNVEEVRERMEYDMRHLEKAETVLRKILLCKEFDESVSVRDFELSK</sequence>
<accession>A0A414ZR67</accession>
<dbReference type="AlphaFoldDB" id="A0A414ZR67"/>
<protein>
    <submittedName>
        <fullName evidence="1">Uncharacterized protein</fullName>
    </submittedName>
</protein>
<comment type="caution">
    <text evidence="1">The sequence shown here is derived from an EMBL/GenBank/DDBJ whole genome shotgun (WGS) entry which is preliminary data.</text>
</comment>
<name>A0A414ZR67_9FIRM</name>
<evidence type="ECO:0000313" key="2">
    <source>
        <dbReference type="Proteomes" id="UP000285865"/>
    </source>
</evidence>
<gene>
    <name evidence="1" type="ORF">DW172_03330</name>
</gene>